<feature type="transmembrane region" description="Helical" evidence="11">
    <location>
        <begin position="94"/>
        <end position="117"/>
    </location>
</feature>
<dbReference type="ExpressionAtlas" id="M8BYY6">
    <property type="expression patterns" value="baseline"/>
</dbReference>
<protein>
    <submittedName>
        <fullName evidence="12">Putative cyclic nucleotide-gated ion channel 17</fullName>
    </submittedName>
</protein>
<organism evidence="12">
    <name type="scientific">Aegilops tauschii</name>
    <name type="common">Tausch's goatgrass</name>
    <name type="synonym">Aegilops squarrosa</name>
    <dbReference type="NCBI Taxonomy" id="37682"/>
    <lineage>
        <taxon>Eukaryota</taxon>
        <taxon>Viridiplantae</taxon>
        <taxon>Streptophyta</taxon>
        <taxon>Embryophyta</taxon>
        <taxon>Tracheophyta</taxon>
        <taxon>Spermatophyta</taxon>
        <taxon>Magnoliopsida</taxon>
        <taxon>Liliopsida</taxon>
        <taxon>Poales</taxon>
        <taxon>Poaceae</taxon>
        <taxon>BOP clade</taxon>
        <taxon>Pooideae</taxon>
        <taxon>Triticodae</taxon>
        <taxon>Triticeae</taxon>
        <taxon>Triticinae</taxon>
        <taxon>Aegilops</taxon>
    </lineage>
</organism>
<dbReference type="EnsemblPlants" id="EMT27184">
    <property type="protein sequence ID" value="EMT27184"/>
    <property type="gene ID" value="F775_18740"/>
</dbReference>
<evidence type="ECO:0000256" key="8">
    <source>
        <dbReference type="ARBA" id="ARBA00023286"/>
    </source>
</evidence>
<dbReference type="InterPro" id="IPR018490">
    <property type="entry name" value="cNMP-bd_dom_sf"/>
</dbReference>
<evidence type="ECO:0000256" key="4">
    <source>
        <dbReference type="ARBA" id="ARBA00022692"/>
    </source>
</evidence>
<evidence type="ECO:0000256" key="5">
    <source>
        <dbReference type="ARBA" id="ARBA00022989"/>
    </source>
</evidence>
<feature type="region of interest" description="Disordered" evidence="10">
    <location>
        <begin position="625"/>
        <end position="654"/>
    </location>
</feature>
<keyword evidence="7 11" id="KW-0472">Membrane</keyword>
<feature type="compositionally biased region" description="Basic and acidic residues" evidence="10">
    <location>
        <begin position="629"/>
        <end position="654"/>
    </location>
</feature>
<keyword evidence="3" id="KW-0813">Transport</keyword>
<dbReference type="SMART" id="SM00100">
    <property type="entry name" value="cNMP"/>
    <property type="match status" value="1"/>
</dbReference>
<dbReference type="InterPro" id="IPR000595">
    <property type="entry name" value="cNMP-bd_dom"/>
</dbReference>
<dbReference type="GO" id="GO:0012505">
    <property type="term" value="C:endomembrane system"/>
    <property type="evidence" value="ECO:0007669"/>
    <property type="project" value="UniProtKB-SubCell"/>
</dbReference>
<dbReference type="CDD" id="cd00038">
    <property type="entry name" value="CAP_ED"/>
    <property type="match status" value="1"/>
</dbReference>
<comment type="subcellular location">
    <subcellularLocation>
        <location evidence="1">Endomembrane system</location>
        <topology evidence="1">Multi-pass membrane protein</topology>
    </subcellularLocation>
</comment>
<dbReference type="FunFam" id="1.10.287.630:FF:000003">
    <property type="entry name" value="Cyclic nucleotide-gated ion channel 1"/>
    <property type="match status" value="1"/>
</dbReference>
<evidence type="ECO:0000256" key="7">
    <source>
        <dbReference type="ARBA" id="ARBA00023136"/>
    </source>
</evidence>
<evidence type="ECO:0000256" key="2">
    <source>
        <dbReference type="ARBA" id="ARBA00010486"/>
    </source>
</evidence>
<dbReference type="PROSITE" id="PS50042">
    <property type="entry name" value="CNMP_BINDING_3"/>
    <property type="match status" value="1"/>
</dbReference>
<dbReference type="PANTHER" id="PTHR45651:SF99">
    <property type="entry name" value="CYCLIC NUCLEOTIDE-GATED ION CHANNEL 17"/>
    <property type="match status" value="1"/>
</dbReference>
<dbReference type="Gene3D" id="1.10.287.630">
    <property type="entry name" value="Helix hairpin bin"/>
    <property type="match status" value="1"/>
</dbReference>
<dbReference type="SUPFAM" id="SSF81324">
    <property type="entry name" value="Voltage-gated potassium channels"/>
    <property type="match status" value="1"/>
</dbReference>
<keyword evidence="6" id="KW-0406">Ion transport</keyword>
<feature type="transmembrane region" description="Helical" evidence="11">
    <location>
        <begin position="23"/>
        <end position="42"/>
    </location>
</feature>
<dbReference type="SUPFAM" id="SSF51206">
    <property type="entry name" value="cAMP-binding domain-like"/>
    <property type="match status" value="1"/>
</dbReference>
<keyword evidence="4 11" id="KW-0812">Transmembrane</keyword>
<dbReference type="InterPro" id="IPR005821">
    <property type="entry name" value="Ion_trans_dom"/>
</dbReference>
<dbReference type="AlphaFoldDB" id="M8BYY6"/>
<reference evidence="12" key="1">
    <citation type="submission" date="2015-06" db="UniProtKB">
        <authorList>
            <consortium name="EnsemblPlants"/>
        </authorList>
    </citation>
    <scope>IDENTIFICATION</scope>
</reference>
<keyword evidence="5 11" id="KW-1133">Transmembrane helix</keyword>
<name>M8BYY6_AEGTA</name>
<evidence type="ECO:0000256" key="10">
    <source>
        <dbReference type="SAM" id="MobiDB-lite"/>
    </source>
</evidence>
<evidence type="ECO:0000256" key="6">
    <source>
        <dbReference type="ARBA" id="ARBA00023065"/>
    </source>
</evidence>
<dbReference type="Gene3D" id="2.60.120.10">
    <property type="entry name" value="Jelly Rolls"/>
    <property type="match status" value="1"/>
</dbReference>
<accession>M8BYY6</accession>
<evidence type="ECO:0000256" key="11">
    <source>
        <dbReference type="SAM" id="Phobius"/>
    </source>
</evidence>
<sequence>MEYAMFGSRRVDDDTGFRRQRTVRIVLAYSNGVPILFFIARFRDERAKATMPIHQKQAGPAARKLGVGNWGKNRIFVAGQDVPHKRIIDPTSDFILLWNYVFRVSCFVALFMDPLYFYVPKIQYGTDTSCVGKDRHLAITITVFRSVADLFYVIQIVIKFMTAYINPSSKSGVFGRGELVTDPNEIAKKYLRSDFAVDLVASIPVPQIITWSVIPAIKYTWSGHNNDILFLAALFQYILRLYLISSLNSKILKVTGAFSKTAWQGAVSNLLLYMTASHVLGALWYLLSVDRQTACWQKYCATETNCHNKYLSCKVKPDPDWAKSTAIFRTCVASSKNPNFDYGMFEPLLSNKAPSHRFLKKYLYCLWWGLQNLSCYGQTLTVSTYIGETLYAIFLAVLGLVLFAHLIGNVQTYLQSITARVEEWRVKQRDTEEWMKHRQLPPVLRERVRRFIHYKWLATRGVDEASILKALPADLRRDINRHLCLDLVRRVPFFSQMDDQLLDAICGRLVSSLSTKGTYTVREGDPVTEMLFIIRGKLESSTTDGGRTGFFNSIILKSGDFCGEELLGWALVPRPTVNLPSSTRTVKALVEVEAFALQAEDLRSYEDGDGGGSFAEHGRSVKIMAAARKGSDSHRELPKFRKPSEPDFSVEHDD</sequence>
<feature type="transmembrane region" description="Helical" evidence="11">
    <location>
        <begin position="266"/>
        <end position="287"/>
    </location>
</feature>
<comment type="similarity">
    <text evidence="2">Belongs to the cyclic nucleotide-gated cation channel (TC 1.A.1.5) family.</text>
</comment>
<dbReference type="GO" id="GO:0005216">
    <property type="term" value="F:monoatomic ion channel activity"/>
    <property type="evidence" value="ECO:0007669"/>
    <property type="project" value="InterPro"/>
</dbReference>
<evidence type="ECO:0000256" key="3">
    <source>
        <dbReference type="ARBA" id="ARBA00022448"/>
    </source>
</evidence>
<feature type="transmembrane region" description="Helical" evidence="11">
    <location>
        <begin position="137"/>
        <end position="158"/>
    </location>
</feature>
<dbReference type="Gene3D" id="1.10.287.70">
    <property type="match status" value="1"/>
</dbReference>
<evidence type="ECO:0000256" key="9">
    <source>
        <dbReference type="ARBA" id="ARBA00023303"/>
    </source>
</evidence>
<proteinExistence type="inferred from homology"/>
<keyword evidence="9" id="KW-0407">Ion channel</keyword>
<feature type="transmembrane region" description="Helical" evidence="11">
    <location>
        <begin position="228"/>
        <end position="245"/>
    </location>
</feature>
<dbReference type="InterPro" id="IPR014710">
    <property type="entry name" value="RmlC-like_jellyroll"/>
</dbReference>
<keyword evidence="8" id="KW-1071">Ligand-gated ion channel</keyword>
<evidence type="ECO:0000256" key="1">
    <source>
        <dbReference type="ARBA" id="ARBA00004127"/>
    </source>
</evidence>
<evidence type="ECO:0000313" key="12">
    <source>
        <dbReference type="EnsemblPlants" id="EMT27184"/>
    </source>
</evidence>
<dbReference type="PANTHER" id="PTHR45651">
    <property type="entry name" value="CYCLIC NUCLEOTIDE-GATED ION CHANNEL 15-RELATED-RELATED"/>
    <property type="match status" value="1"/>
</dbReference>
<dbReference type="GO" id="GO:0016020">
    <property type="term" value="C:membrane"/>
    <property type="evidence" value="ECO:0007669"/>
    <property type="project" value="InterPro"/>
</dbReference>
<feature type="transmembrane region" description="Helical" evidence="11">
    <location>
        <begin position="390"/>
        <end position="410"/>
    </location>
</feature>
<dbReference type="Pfam" id="PF00520">
    <property type="entry name" value="Ion_trans"/>
    <property type="match status" value="1"/>
</dbReference>
<dbReference type="FunFam" id="2.60.120.10:FF:000024">
    <property type="entry name" value="Cyclic nucleotide-gated ion channel 1"/>
    <property type="match status" value="1"/>
</dbReference>